<dbReference type="InterPro" id="IPR039284">
    <property type="entry name" value="CCDC159/163"/>
</dbReference>
<protein>
    <submittedName>
        <fullName evidence="3">Coiled-coil domain-containing protein 159</fullName>
    </submittedName>
</protein>
<dbReference type="PANTHER" id="PTHR34533:SF1">
    <property type="entry name" value="COILED-COIL DOMAIN-CONTAINING PROTEIN 159"/>
    <property type="match status" value="1"/>
</dbReference>
<accession>A0A6J1UWQ3</accession>
<dbReference type="Proteomes" id="UP000504612">
    <property type="component" value="Unplaced"/>
</dbReference>
<feature type="compositionally biased region" description="Basic and acidic residues" evidence="1">
    <location>
        <begin position="255"/>
        <end position="268"/>
    </location>
</feature>
<organism evidence="2 3">
    <name type="scientific">Notechis scutatus</name>
    <name type="common">mainland tiger snake</name>
    <dbReference type="NCBI Taxonomy" id="8663"/>
    <lineage>
        <taxon>Eukaryota</taxon>
        <taxon>Metazoa</taxon>
        <taxon>Chordata</taxon>
        <taxon>Craniata</taxon>
        <taxon>Vertebrata</taxon>
        <taxon>Euteleostomi</taxon>
        <taxon>Lepidosauria</taxon>
        <taxon>Squamata</taxon>
        <taxon>Bifurcata</taxon>
        <taxon>Unidentata</taxon>
        <taxon>Episquamata</taxon>
        <taxon>Toxicofera</taxon>
        <taxon>Serpentes</taxon>
        <taxon>Colubroidea</taxon>
        <taxon>Elapidae</taxon>
        <taxon>Hydrophiinae</taxon>
        <taxon>Notechis</taxon>
    </lineage>
</organism>
<evidence type="ECO:0000313" key="3">
    <source>
        <dbReference type="RefSeq" id="XP_026535406.1"/>
    </source>
</evidence>
<proteinExistence type="predicted"/>
<dbReference type="AlphaFoldDB" id="A0A6J1UWQ3"/>
<dbReference type="KEGG" id="nss:113419952"/>
<sequence length="316" mass="36040">MMDGKMVTTRSTTMTFAKGEQNHINSPNWCLARASSPTSAVELAGLEPQASIPESQLALKNDVELIKAQLHAQTEAFQALSHSITLLEQESSYQQGRINALEEEVKFAAHLSRGEMFDELIQKKIQELWKTMSKEVEGLQSSMVQKQSSMESLSQDVLESKKFLWEELESVQGELRRIHQKLKDQEVDITRNLVSVKKMQENQMKCTKFLTQLRGKISDDALEEKDHKPGTEELNEIWSAVNTLRNSIMNNSTWSEKRNSSRMKDRGSRQQRKTNLVDSNFSDFVLYQHRKSNSPSSSPSDSALHQHRRSSSEHSS</sequence>
<feature type="region of interest" description="Disordered" evidence="1">
    <location>
        <begin position="249"/>
        <end position="316"/>
    </location>
</feature>
<feature type="compositionally biased region" description="Low complexity" evidence="1">
    <location>
        <begin position="293"/>
        <end position="302"/>
    </location>
</feature>
<dbReference type="CTD" id="126075"/>
<reference evidence="3" key="1">
    <citation type="submission" date="2025-08" db="UniProtKB">
        <authorList>
            <consortium name="RefSeq"/>
        </authorList>
    </citation>
    <scope>IDENTIFICATION</scope>
</reference>
<evidence type="ECO:0000256" key="1">
    <source>
        <dbReference type="SAM" id="MobiDB-lite"/>
    </source>
</evidence>
<keyword evidence="2" id="KW-1185">Reference proteome</keyword>
<evidence type="ECO:0000313" key="2">
    <source>
        <dbReference type="Proteomes" id="UP000504612"/>
    </source>
</evidence>
<gene>
    <name evidence="3" type="primary">CCDC159</name>
</gene>
<dbReference type="GeneID" id="113419952"/>
<name>A0A6J1UWQ3_9SAUR</name>
<dbReference type="PANTHER" id="PTHR34533">
    <property type="entry name" value="TRANSMEMBRANE PROTEIN CCDC163"/>
    <property type="match status" value="1"/>
</dbReference>
<dbReference type="RefSeq" id="XP_026535406.1">
    <property type="nucleotide sequence ID" value="XM_026679621.1"/>
</dbReference>
<feature type="compositionally biased region" description="Polar residues" evidence="1">
    <location>
        <begin position="273"/>
        <end position="282"/>
    </location>
</feature>